<feature type="domain" description="PPM-type phosphatase" evidence="1">
    <location>
        <begin position="11"/>
        <end position="251"/>
    </location>
</feature>
<dbReference type="PANTHER" id="PTHR47992">
    <property type="entry name" value="PROTEIN PHOSPHATASE"/>
    <property type="match status" value="1"/>
</dbReference>
<dbReference type="SMART" id="SM00331">
    <property type="entry name" value="PP2C_SIG"/>
    <property type="match status" value="1"/>
</dbReference>
<dbReference type="InterPro" id="IPR015655">
    <property type="entry name" value="PP2C"/>
</dbReference>
<dbReference type="Proteomes" id="UP000580910">
    <property type="component" value="Unassembled WGS sequence"/>
</dbReference>
<protein>
    <submittedName>
        <fullName evidence="2">Protein phosphatase</fullName>
        <ecNumber evidence="2">3.1.3.16</ecNumber>
    </submittedName>
</protein>
<evidence type="ECO:0000313" key="2">
    <source>
        <dbReference type="EMBL" id="MBA8802014.1"/>
    </source>
</evidence>
<dbReference type="InterPro" id="IPR001932">
    <property type="entry name" value="PPM-type_phosphatase-like_dom"/>
</dbReference>
<dbReference type="Gene3D" id="3.60.40.10">
    <property type="entry name" value="PPM-type phosphatase domain"/>
    <property type="match status" value="1"/>
</dbReference>
<sequence>MATGMSNVELHHGAATDVGLVREVNEDSYLAAPPVFVVADGMGGHEGGDVASAIVVEEFGRLADAGYDPRRGADVVASTLAACQDRIAEYGAAQRARGASRFHAGTTAVVALLVEDDDGPKWLLANLGDSRIYRFNDGLLEQVSVDHSVVQELVEAGAITADDAATHPERHVITRALGGPERVEADYFLFPLASVERLVLCSDGVTGMIEDDVIAAILGEVSDPRDAADRMVAAAVQAGGKDNATAVVVDVVGLMTATSYDSERQRVSLEQKLGALP</sequence>
<gene>
    <name evidence="2" type="ORF">FB382_000305</name>
</gene>
<evidence type="ECO:0000259" key="1">
    <source>
        <dbReference type="PROSITE" id="PS51746"/>
    </source>
</evidence>
<comment type="caution">
    <text evidence="2">The sequence shown here is derived from an EMBL/GenBank/DDBJ whole genome shotgun (WGS) entry which is preliminary data.</text>
</comment>
<proteinExistence type="predicted"/>
<evidence type="ECO:0000313" key="3">
    <source>
        <dbReference type="Proteomes" id="UP000580910"/>
    </source>
</evidence>
<keyword evidence="2" id="KW-0378">Hydrolase</keyword>
<dbReference type="Pfam" id="PF13672">
    <property type="entry name" value="PP2C_2"/>
    <property type="match status" value="1"/>
</dbReference>
<organism evidence="2 3">
    <name type="scientific">Nocardioides ginsengisegetis</name>
    <dbReference type="NCBI Taxonomy" id="661491"/>
    <lineage>
        <taxon>Bacteria</taxon>
        <taxon>Bacillati</taxon>
        <taxon>Actinomycetota</taxon>
        <taxon>Actinomycetes</taxon>
        <taxon>Propionibacteriales</taxon>
        <taxon>Nocardioidaceae</taxon>
        <taxon>Nocardioides</taxon>
    </lineage>
</organism>
<dbReference type="SUPFAM" id="SSF81606">
    <property type="entry name" value="PP2C-like"/>
    <property type="match status" value="1"/>
</dbReference>
<reference evidence="2 3" key="1">
    <citation type="submission" date="2020-07" db="EMBL/GenBank/DDBJ databases">
        <title>Sequencing the genomes of 1000 actinobacteria strains.</title>
        <authorList>
            <person name="Klenk H.-P."/>
        </authorList>
    </citation>
    <scope>NUCLEOTIDE SEQUENCE [LARGE SCALE GENOMIC DNA]</scope>
    <source>
        <strain evidence="2 3">DSM 21349</strain>
    </source>
</reference>
<dbReference type="SMART" id="SM00332">
    <property type="entry name" value="PP2Cc"/>
    <property type="match status" value="1"/>
</dbReference>
<dbReference type="EMBL" id="JACGXA010000001">
    <property type="protein sequence ID" value="MBA8802014.1"/>
    <property type="molecule type" value="Genomic_DNA"/>
</dbReference>
<dbReference type="RefSeq" id="WP_246377077.1">
    <property type="nucleotide sequence ID" value="NZ_JACGXA010000001.1"/>
</dbReference>
<name>A0A7W3IWX6_9ACTN</name>
<keyword evidence="3" id="KW-1185">Reference proteome</keyword>
<accession>A0A7W3IWX6</accession>
<dbReference type="AlphaFoldDB" id="A0A7W3IWX6"/>
<dbReference type="GO" id="GO:0004722">
    <property type="term" value="F:protein serine/threonine phosphatase activity"/>
    <property type="evidence" value="ECO:0007669"/>
    <property type="project" value="UniProtKB-EC"/>
</dbReference>
<dbReference type="PROSITE" id="PS51746">
    <property type="entry name" value="PPM_2"/>
    <property type="match status" value="1"/>
</dbReference>
<dbReference type="CDD" id="cd00143">
    <property type="entry name" value="PP2Cc"/>
    <property type="match status" value="1"/>
</dbReference>
<dbReference type="InterPro" id="IPR036457">
    <property type="entry name" value="PPM-type-like_dom_sf"/>
</dbReference>
<dbReference type="EC" id="3.1.3.16" evidence="2"/>